<proteinExistence type="predicted"/>
<organism evidence="3 4">
    <name type="scientific">Saccharothrix variisporea</name>
    <dbReference type="NCBI Taxonomy" id="543527"/>
    <lineage>
        <taxon>Bacteria</taxon>
        <taxon>Bacillati</taxon>
        <taxon>Actinomycetota</taxon>
        <taxon>Actinomycetes</taxon>
        <taxon>Pseudonocardiales</taxon>
        <taxon>Pseudonocardiaceae</taxon>
        <taxon>Saccharothrix</taxon>
    </lineage>
</organism>
<evidence type="ECO:0000313" key="4">
    <source>
        <dbReference type="Proteomes" id="UP000272729"/>
    </source>
</evidence>
<keyword evidence="4" id="KW-1185">Reference proteome</keyword>
<evidence type="ECO:0000256" key="2">
    <source>
        <dbReference type="SAM" id="Phobius"/>
    </source>
</evidence>
<feature type="compositionally biased region" description="Acidic residues" evidence="1">
    <location>
        <begin position="98"/>
        <end position="111"/>
    </location>
</feature>
<feature type="compositionally biased region" description="Low complexity" evidence="1">
    <location>
        <begin position="160"/>
        <end position="174"/>
    </location>
</feature>
<dbReference type="OrthoDB" id="3406160at2"/>
<feature type="region of interest" description="Disordered" evidence="1">
    <location>
        <begin position="147"/>
        <end position="255"/>
    </location>
</feature>
<feature type="region of interest" description="Disordered" evidence="1">
    <location>
        <begin position="98"/>
        <end position="121"/>
    </location>
</feature>
<feature type="compositionally biased region" description="Low complexity" evidence="1">
    <location>
        <begin position="214"/>
        <end position="240"/>
    </location>
</feature>
<keyword evidence="2" id="KW-1133">Transmembrane helix</keyword>
<protein>
    <recommendedName>
        <fullName evidence="5">Helix-turn-helix protein</fullName>
    </recommendedName>
</protein>
<dbReference type="AlphaFoldDB" id="A0A495XCE4"/>
<dbReference type="Proteomes" id="UP000272729">
    <property type="component" value="Unassembled WGS sequence"/>
</dbReference>
<evidence type="ECO:0000313" key="3">
    <source>
        <dbReference type="EMBL" id="RKT69208.1"/>
    </source>
</evidence>
<evidence type="ECO:0008006" key="5">
    <source>
        <dbReference type="Google" id="ProtNLM"/>
    </source>
</evidence>
<dbReference type="RefSeq" id="WP_121220778.1">
    <property type="nucleotide sequence ID" value="NZ_JBIUBA010000002.1"/>
</dbReference>
<dbReference type="EMBL" id="RBXR01000001">
    <property type="protein sequence ID" value="RKT69208.1"/>
    <property type="molecule type" value="Genomic_DNA"/>
</dbReference>
<dbReference type="Pfam" id="PF13560">
    <property type="entry name" value="HTH_31"/>
    <property type="match status" value="1"/>
</dbReference>
<comment type="caution">
    <text evidence="3">The sequence shown here is derived from an EMBL/GenBank/DDBJ whole genome shotgun (WGS) entry which is preliminary data.</text>
</comment>
<sequence length="255" mass="26642">MDTWWRPPASADSAEFVAALRELRVRTGLSYRALERRAAQVGDVLPTSTLNSALARTTVPGEQLLVAFLRACGASPEVVAEWVKARADLVVERVLPEEGEPAGDVAPDDTSDAPARRDPDTTRRRVALVAALALLVVAAGVLVALAPGRRDTPSGPHADATSTSTTAVAPAEPVGQTHASTDVTTTGQPAQRTTTTTAPAATPTPAPEPPPGGVPTTTTETRRWTTTTTTTTGLEAPEPTYECNPPPSNICFVRP</sequence>
<feature type="compositionally biased region" description="Pro residues" evidence="1">
    <location>
        <begin position="202"/>
        <end position="213"/>
    </location>
</feature>
<keyword evidence="2" id="KW-0812">Transmembrane</keyword>
<accession>A0A495XCE4</accession>
<name>A0A495XCE4_9PSEU</name>
<feature type="transmembrane region" description="Helical" evidence="2">
    <location>
        <begin position="126"/>
        <end position="146"/>
    </location>
</feature>
<feature type="compositionally biased region" description="Low complexity" evidence="1">
    <location>
        <begin position="184"/>
        <end position="201"/>
    </location>
</feature>
<gene>
    <name evidence="3" type="ORF">DFJ66_2404</name>
</gene>
<evidence type="ECO:0000256" key="1">
    <source>
        <dbReference type="SAM" id="MobiDB-lite"/>
    </source>
</evidence>
<keyword evidence="2" id="KW-0472">Membrane</keyword>
<reference evidence="3 4" key="1">
    <citation type="submission" date="2018-10" db="EMBL/GenBank/DDBJ databases">
        <title>Sequencing the genomes of 1000 actinobacteria strains.</title>
        <authorList>
            <person name="Klenk H.-P."/>
        </authorList>
    </citation>
    <scope>NUCLEOTIDE SEQUENCE [LARGE SCALE GENOMIC DNA]</scope>
    <source>
        <strain evidence="3 4">DSM 43911</strain>
    </source>
</reference>